<protein>
    <submittedName>
        <fullName evidence="4">Molybdopterin biosynthesis protein</fullName>
    </submittedName>
</protein>
<dbReference type="EMBL" id="CP045488">
    <property type="protein sequence ID" value="QFU82674.1"/>
    <property type="molecule type" value="Genomic_DNA"/>
</dbReference>
<dbReference type="NCBIfam" id="NF045515">
    <property type="entry name" value="Glp_gephyrin"/>
    <property type="match status" value="1"/>
</dbReference>
<evidence type="ECO:0000256" key="1">
    <source>
        <dbReference type="ARBA" id="ARBA00005046"/>
    </source>
</evidence>
<dbReference type="Pfam" id="PF03453">
    <property type="entry name" value="MoeA_N"/>
    <property type="match status" value="1"/>
</dbReference>
<dbReference type="GO" id="GO:0005737">
    <property type="term" value="C:cytoplasm"/>
    <property type="evidence" value="ECO:0007669"/>
    <property type="project" value="TreeGrafter"/>
</dbReference>
<dbReference type="SUPFAM" id="SSF63867">
    <property type="entry name" value="MoeA C-terminal domain-like"/>
    <property type="match status" value="1"/>
</dbReference>
<organism evidence="4 5">
    <name type="scientific">Natronorubrum aibiense</name>
    <dbReference type="NCBI Taxonomy" id="348826"/>
    <lineage>
        <taxon>Archaea</taxon>
        <taxon>Methanobacteriati</taxon>
        <taxon>Methanobacteriota</taxon>
        <taxon>Stenosarchaea group</taxon>
        <taxon>Halobacteria</taxon>
        <taxon>Halobacteriales</taxon>
        <taxon>Natrialbaceae</taxon>
        <taxon>Natronorubrum</taxon>
    </lineage>
</organism>
<name>A0A5P9P3F6_9EURY</name>
<evidence type="ECO:0000259" key="3">
    <source>
        <dbReference type="SMART" id="SM00852"/>
    </source>
</evidence>
<comment type="pathway">
    <text evidence="1">Cofactor biosynthesis; molybdopterin biosynthesis.</text>
</comment>
<accession>A0A5P9P3F6</accession>
<dbReference type="Gene3D" id="3.40.980.10">
    <property type="entry name" value="MoaB/Mog-like domain"/>
    <property type="match status" value="1"/>
</dbReference>
<dbReference type="InterPro" id="IPR038987">
    <property type="entry name" value="MoeA-like"/>
</dbReference>
<dbReference type="InterPro" id="IPR005110">
    <property type="entry name" value="MoeA_linker/N"/>
</dbReference>
<feature type="domain" description="MoaB/Mog" evidence="3">
    <location>
        <begin position="187"/>
        <end position="326"/>
    </location>
</feature>
<dbReference type="UniPathway" id="UPA00344"/>
<dbReference type="NCBIfam" id="NF011068">
    <property type="entry name" value="PRK14498.1"/>
    <property type="match status" value="1"/>
</dbReference>
<dbReference type="GO" id="GO:0061599">
    <property type="term" value="F:molybdopterin molybdotransferase activity"/>
    <property type="evidence" value="ECO:0007669"/>
    <property type="project" value="TreeGrafter"/>
</dbReference>
<dbReference type="InterPro" id="IPR036135">
    <property type="entry name" value="MoeA_linker/N_sf"/>
</dbReference>
<reference evidence="4 5" key="1">
    <citation type="journal article" date="2007" name="Int. J. Syst. Evol. Microbiol.">
        <title>Natronorubrum sulfidifaciens sp. nov., an extremely haloalkaliphilic archaeon isolated from Aiding salt lake in Xin-Jiang, China.</title>
        <authorList>
            <person name="Cui H.L."/>
            <person name="Tohty D."/>
            <person name="Liu H.C."/>
            <person name="Liu S.J."/>
            <person name="Oren A."/>
            <person name="Zhou P.J."/>
        </authorList>
    </citation>
    <scope>NUCLEOTIDE SEQUENCE [LARGE SCALE GENOMIC DNA]</scope>
    <source>
        <strain evidence="4 5">7-3</strain>
    </source>
</reference>
<dbReference type="PROSITE" id="PS01079">
    <property type="entry name" value="MOCF_BIOSYNTHESIS_2"/>
    <property type="match status" value="1"/>
</dbReference>
<dbReference type="InterPro" id="IPR036425">
    <property type="entry name" value="MoaB/Mog-like_dom_sf"/>
</dbReference>
<dbReference type="Gene3D" id="3.90.105.10">
    <property type="entry name" value="Molybdopterin biosynthesis moea protein, domain 2"/>
    <property type="match status" value="1"/>
</dbReference>
<dbReference type="CDD" id="cd00887">
    <property type="entry name" value="MoeA"/>
    <property type="match status" value="1"/>
</dbReference>
<dbReference type="Proteomes" id="UP000326170">
    <property type="component" value="Chromosome"/>
</dbReference>
<keyword evidence="5" id="KW-1185">Reference proteome</keyword>
<dbReference type="InterPro" id="IPR008284">
    <property type="entry name" value="MoCF_biosynth_CS"/>
</dbReference>
<dbReference type="InterPro" id="IPR036688">
    <property type="entry name" value="MoeA_C_domain_IV_sf"/>
</dbReference>
<dbReference type="GO" id="GO:0006777">
    <property type="term" value="P:Mo-molybdopterin cofactor biosynthetic process"/>
    <property type="evidence" value="ECO:0007669"/>
    <property type="project" value="UniProtKB-KW"/>
</dbReference>
<evidence type="ECO:0000313" key="5">
    <source>
        <dbReference type="Proteomes" id="UP000326170"/>
    </source>
</evidence>
<dbReference type="Gene3D" id="2.170.190.11">
    <property type="entry name" value="Molybdopterin biosynthesis moea protein, domain 3"/>
    <property type="match status" value="1"/>
</dbReference>
<dbReference type="Pfam" id="PF12727">
    <property type="entry name" value="PBP_like"/>
    <property type="match status" value="1"/>
</dbReference>
<dbReference type="KEGG" id="nas:GCU68_09130"/>
<dbReference type="PANTHER" id="PTHR10192:SF5">
    <property type="entry name" value="GEPHYRIN"/>
    <property type="match status" value="1"/>
</dbReference>
<dbReference type="GeneID" id="42301206"/>
<dbReference type="NCBIfam" id="TIGR00177">
    <property type="entry name" value="molyb_syn"/>
    <property type="match status" value="1"/>
</dbReference>
<dbReference type="FunFam" id="2.170.190.11:FF:000001">
    <property type="entry name" value="Molybdopterin molybdenumtransferase"/>
    <property type="match status" value="1"/>
</dbReference>
<dbReference type="InterPro" id="IPR024370">
    <property type="entry name" value="PBP_domain"/>
</dbReference>
<keyword evidence="2" id="KW-0501">Molybdenum cofactor biosynthesis</keyword>
<dbReference type="Pfam" id="PF03454">
    <property type="entry name" value="MoeA_C"/>
    <property type="match status" value="1"/>
</dbReference>
<dbReference type="SUPFAM" id="SSF63882">
    <property type="entry name" value="MoeA N-terminal region -like"/>
    <property type="match status" value="1"/>
</dbReference>
<dbReference type="SMART" id="SM00852">
    <property type="entry name" value="MoCF_biosynth"/>
    <property type="match status" value="1"/>
</dbReference>
<dbReference type="InterPro" id="IPR001453">
    <property type="entry name" value="MoaB/Mog_dom"/>
</dbReference>
<dbReference type="OrthoDB" id="31371at2157"/>
<gene>
    <name evidence="4" type="ORF">GCU68_09130</name>
</gene>
<proteinExistence type="predicted"/>
<dbReference type="Gene3D" id="2.40.340.10">
    <property type="entry name" value="MoeA, C-terminal, domain IV"/>
    <property type="match status" value="1"/>
</dbReference>
<evidence type="ECO:0000313" key="4">
    <source>
        <dbReference type="EMBL" id="QFU82674.1"/>
    </source>
</evidence>
<evidence type="ECO:0000256" key="2">
    <source>
        <dbReference type="ARBA" id="ARBA00023150"/>
    </source>
</evidence>
<dbReference type="AlphaFoldDB" id="A0A5P9P3F6"/>
<sequence>MNRKEFRDLASPKAAREAIDSLSLEGGIDRVSLENARGRVLVARLDAELDVPGFDRASLDGYALRARDTFGADEADPAQLEVVGAVHAGEEPTIDVADGQAVEISTGAVMPSGADAMVPVERTDMDGDEVLIRTSVAPGDNVMFAGADVAAGERALGPGTTITPRDIGLLSALGVDEVPVRARPRVGIVSTGDELVRPGEDLDSRCGEIYDVNSYTIAAGVEDAGGEAVLYPHAGDDQAEMERVLREAASECDLVLSSGSTSASAVDVIYRIIEEQGELLLHGVSVKPGKPMLVGRLESSAYVGLPGYPVSAMMVFRTFVAPAIREAAGLPEPKAATVSGTMARAERYGEGRLRLMPVGLVQNGDGETLVYPVDKGSGATTSLAEADGVVTVDPETDYLEAGESVTVDLFSPDVRPPTLLGVGEDDPTVNRLLDRLENPRYLSVGSRPAVRRFREGVPDVAVVAGPLERDLEADELGRWSREWGLVVRAGNPHDLEGLAELVDRDVRFVNRTTDSGLRSSLEAAVDDLAADHGTDRSDLVDAIDGFDLGLRAHESPARKVIAGDADAALGLRETADRLDLGFVSLGEQPVRVLASPARADKESVRELAAALKEPPTEY</sequence>
<dbReference type="Pfam" id="PF00994">
    <property type="entry name" value="MoCF_biosynth"/>
    <property type="match status" value="1"/>
</dbReference>
<dbReference type="RefSeq" id="WP_152940903.1">
    <property type="nucleotide sequence ID" value="NZ_CP045488.1"/>
</dbReference>
<dbReference type="SUPFAM" id="SSF53218">
    <property type="entry name" value="Molybdenum cofactor biosynthesis proteins"/>
    <property type="match status" value="1"/>
</dbReference>
<dbReference type="PANTHER" id="PTHR10192">
    <property type="entry name" value="MOLYBDOPTERIN BIOSYNTHESIS PROTEIN"/>
    <property type="match status" value="1"/>
</dbReference>
<dbReference type="InterPro" id="IPR005111">
    <property type="entry name" value="MoeA_C_domain_IV"/>
</dbReference>